<reference evidence="11 12" key="1">
    <citation type="submission" date="2024-08" db="EMBL/GenBank/DDBJ databases">
        <title>Gnathostoma spinigerum genome.</title>
        <authorList>
            <person name="Gonzalez-Bertolin B."/>
            <person name="Monzon S."/>
            <person name="Zaballos A."/>
            <person name="Jimenez P."/>
            <person name="Dekumyoy P."/>
            <person name="Varona S."/>
            <person name="Cuesta I."/>
            <person name="Sumanam S."/>
            <person name="Adisakwattana P."/>
            <person name="Gasser R.B."/>
            <person name="Hernandez-Gonzalez A."/>
            <person name="Young N.D."/>
            <person name="Perteguer M.J."/>
        </authorList>
    </citation>
    <scope>NUCLEOTIDE SEQUENCE [LARGE SCALE GENOMIC DNA]</scope>
    <source>
        <strain evidence="11">AL3</strain>
        <tissue evidence="11">Liver</tissue>
    </source>
</reference>
<dbReference type="PROSITE" id="PS51421">
    <property type="entry name" value="RAS"/>
    <property type="match status" value="1"/>
</dbReference>
<evidence type="ECO:0000256" key="10">
    <source>
        <dbReference type="ARBA" id="ARBA00037868"/>
    </source>
</evidence>
<evidence type="ECO:0000256" key="4">
    <source>
        <dbReference type="ARBA" id="ARBA00022741"/>
    </source>
</evidence>
<keyword evidence="8" id="KW-0449">Lipoprotein</keyword>
<proteinExistence type="inferred from homology"/>
<evidence type="ECO:0000256" key="1">
    <source>
        <dbReference type="ARBA" id="ARBA00006270"/>
    </source>
</evidence>
<comment type="caution">
    <text evidence="11">The sequence shown here is derived from an EMBL/GenBank/DDBJ whole genome shotgun (WGS) entry which is preliminary data.</text>
</comment>
<dbReference type="PANTHER" id="PTHR47978">
    <property type="match status" value="1"/>
</dbReference>
<evidence type="ECO:0000256" key="9">
    <source>
        <dbReference type="ARBA" id="ARBA00023289"/>
    </source>
</evidence>
<evidence type="ECO:0000256" key="3">
    <source>
        <dbReference type="ARBA" id="ARBA00022448"/>
    </source>
</evidence>
<evidence type="ECO:0000256" key="7">
    <source>
        <dbReference type="ARBA" id="ARBA00023136"/>
    </source>
</evidence>
<evidence type="ECO:0000313" key="12">
    <source>
        <dbReference type="Proteomes" id="UP001608902"/>
    </source>
</evidence>
<name>A0ABD6EBY6_9BILA</name>
<dbReference type="SMART" id="SM00174">
    <property type="entry name" value="RHO"/>
    <property type="match status" value="1"/>
</dbReference>
<dbReference type="InterPro" id="IPR001806">
    <property type="entry name" value="Small_GTPase"/>
</dbReference>
<keyword evidence="3" id="KW-0813">Transport</keyword>
<dbReference type="InterPro" id="IPR005225">
    <property type="entry name" value="Small_GTP-bd"/>
</dbReference>
<dbReference type="GO" id="GO:0005525">
    <property type="term" value="F:GTP binding"/>
    <property type="evidence" value="ECO:0007669"/>
    <property type="project" value="UniProtKB-KW"/>
</dbReference>
<dbReference type="AlphaFoldDB" id="A0ABD6EBY6"/>
<dbReference type="Pfam" id="PF00071">
    <property type="entry name" value="Ras"/>
    <property type="match status" value="1"/>
</dbReference>
<dbReference type="SMART" id="SM00173">
    <property type="entry name" value="RAS"/>
    <property type="match status" value="1"/>
</dbReference>
<organism evidence="11 12">
    <name type="scientific">Gnathostoma spinigerum</name>
    <dbReference type="NCBI Taxonomy" id="75299"/>
    <lineage>
        <taxon>Eukaryota</taxon>
        <taxon>Metazoa</taxon>
        <taxon>Ecdysozoa</taxon>
        <taxon>Nematoda</taxon>
        <taxon>Chromadorea</taxon>
        <taxon>Rhabditida</taxon>
        <taxon>Spirurina</taxon>
        <taxon>Gnathostomatomorpha</taxon>
        <taxon>Gnathostomatoidea</taxon>
        <taxon>Gnathostomatidae</taxon>
        <taxon>Gnathostoma</taxon>
    </lineage>
</organism>
<dbReference type="GO" id="GO:0015031">
    <property type="term" value="P:protein transport"/>
    <property type="evidence" value="ECO:0007669"/>
    <property type="project" value="UniProtKB-KW"/>
</dbReference>
<dbReference type="Proteomes" id="UP001608902">
    <property type="component" value="Unassembled WGS sequence"/>
</dbReference>
<evidence type="ECO:0000256" key="5">
    <source>
        <dbReference type="ARBA" id="ARBA00022927"/>
    </source>
</evidence>
<dbReference type="PRINTS" id="PR00449">
    <property type="entry name" value="RASTRNSFRMNG"/>
</dbReference>
<comment type="similarity">
    <text evidence="1">Belongs to the small GTPase superfamily. Rab family.</text>
</comment>
<dbReference type="SMART" id="SM00175">
    <property type="entry name" value="RAB"/>
    <property type="match status" value="1"/>
</dbReference>
<comment type="subcellular location">
    <subcellularLocation>
        <location evidence="10">Endomembrane system</location>
        <topology evidence="10">Lipid-anchor</topology>
    </subcellularLocation>
</comment>
<dbReference type="InterPro" id="IPR027417">
    <property type="entry name" value="P-loop_NTPase"/>
</dbReference>
<accession>A0ABD6EBY6</accession>
<dbReference type="Gene3D" id="3.40.50.300">
    <property type="entry name" value="P-loop containing nucleotide triphosphate hydrolases"/>
    <property type="match status" value="1"/>
</dbReference>
<evidence type="ECO:0000256" key="8">
    <source>
        <dbReference type="ARBA" id="ARBA00023288"/>
    </source>
</evidence>
<keyword evidence="5" id="KW-0653">Protein transport</keyword>
<dbReference type="NCBIfam" id="TIGR00231">
    <property type="entry name" value="small_GTP"/>
    <property type="match status" value="1"/>
</dbReference>
<dbReference type="EMBL" id="JBGFUD010000340">
    <property type="protein sequence ID" value="MFH4974308.1"/>
    <property type="molecule type" value="Genomic_DNA"/>
</dbReference>
<evidence type="ECO:0000313" key="11">
    <source>
        <dbReference type="EMBL" id="MFH4974308.1"/>
    </source>
</evidence>
<dbReference type="SMART" id="SM00176">
    <property type="entry name" value="RAN"/>
    <property type="match status" value="1"/>
</dbReference>
<keyword evidence="6" id="KW-0342">GTP-binding</keyword>
<gene>
    <name evidence="11" type="ORF">AB6A40_001017</name>
</gene>
<keyword evidence="9" id="KW-0636">Prenylation</keyword>
<dbReference type="PROSITE" id="PS51419">
    <property type="entry name" value="RAB"/>
    <property type="match status" value="1"/>
</dbReference>
<dbReference type="GO" id="GO:0012505">
    <property type="term" value="C:endomembrane system"/>
    <property type="evidence" value="ECO:0007669"/>
    <property type="project" value="UniProtKB-SubCell"/>
</dbReference>
<keyword evidence="7" id="KW-0472">Membrane</keyword>
<keyword evidence="4" id="KW-0547">Nucleotide-binding</keyword>
<protein>
    <recommendedName>
        <fullName evidence="2">Ras-related protein Rab-21</fullName>
    </recommendedName>
</protein>
<dbReference type="FunFam" id="3.40.50.300:FF:000550">
    <property type="entry name" value="ras-related protein Rab-21"/>
    <property type="match status" value="1"/>
</dbReference>
<dbReference type="SUPFAM" id="SSF52540">
    <property type="entry name" value="P-loop containing nucleoside triphosphate hydrolases"/>
    <property type="match status" value="1"/>
</dbReference>
<evidence type="ECO:0000256" key="6">
    <source>
        <dbReference type="ARBA" id="ARBA00023134"/>
    </source>
</evidence>
<sequence length="217" mass="24038">MDAVASTSDGSAVFKFKVVLLGEGAVGKSSLMLRYVENKFNPKHISTIQASFLCKKIKVDESEVELNIWDTAGQERFHALGPIYYRGSHGAILVFDVTDLHSFEKVKAWVKELRLMLGDSVVLQIVGNKIDLERSRNVDTCVASEFAISVDAEYCETSAKENIGVSAMFQRLSKVMIEKAKQSQLLNAENGVKTVSQRNSLLIVDDEPVQNKRCCSS</sequence>
<keyword evidence="12" id="KW-1185">Reference proteome</keyword>
<dbReference type="PROSITE" id="PS51420">
    <property type="entry name" value="RHO"/>
    <property type="match status" value="1"/>
</dbReference>
<evidence type="ECO:0000256" key="2">
    <source>
        <dbReference type="ARBA" id="ARBA00014900"/>
    </source>
</evidence>